<sequence>MRRRILLKALSGIAGVGTVGTGPGSADGCRGDFVKPGGPFPPDTASINYNSFTSNETLYRTLEKLDARSSLEYEPIGETWEGRPIPYVRIDGGDTDVFYVTQQHGDEQHTTEAALQLLTKFAAGGRRTADILNEVTLHVIPRHNPDGWAPADETETPARENGRPADVCHHDPYYGPDQCGSVDPNRQHYFAVDPDVLAEVDGIDPDRIPDENPSPETQAMLDKADEVDADIVCDWHHQFTLRNDECELINASTRWPLNAAAPDEAVALSRRISAYAYQETADLGHTTWDTYPGGTTANIARNAHGVLGRGSVLFEFRGQASDLGNAANGRLVTVINTVMTDILTGIASGELYAVDPAAADEIPPRGDYFWKELPRSEWTPEHEAYAE</sequence>
<dbReference type="PANTHER" id="PTHR11705">
    <property type="entry name" value="PROTEASE FAMILY M14 CARBOXYPEPTIDASE A,B"/>
    <property type="match status" value="1"/>
</dbReference>
<dbReference type="Proteomes" id="UP000292704">
    <property type="component" value="Unassembled WGS sequence"/>
</dbReference>
<gene>
    <name evidence="8" type="ORF">ELS17_11160</name>
</gene>
<organism evidence="8 9">
    <name type="scientific">Natrinema altunense</name>
    <dbReference type="NCBI Taxonomy" id="222984"/>
    <lineage>
        <taxon>Archaea</taxon>
        <taxon>Methanobacteriati</taxon>
        <taxon>Methanobacteriota</taxon>
        <taxon>Stenosarchaea group</taxon>
        <taxon>Halobacteria</taxon>
        <taxon>Halobacteriales</taxon>
        <taxon>Natrialbaceae</taxon>
        <taxon>Natrinema</taxon>
    </lineage>
</organism>
<dbReference type="GO" id="GO:0004181">
    <property type="term" value="F:metallocarboxypeptidase activity"/>
    <property type="evidence" value="ECO:0007669"/>
    <property type="project" value="InterPro"/>
</dbReference>
<dbReference type="PROSITE" id="PS52035">
    <property type="entry name" value="PEPTIDASE_M14"/>
    <property type="match status" value="1"/>
</dbReference>
<feature type="domain" description="Peptidase M14" evidence="7">
    <location>
        <begin position="51"/>
        <end position="338"/>
    </location>
</feature>
<keyword evidence="5" id="KW-0862">Zinc</keyword>
<keyword evidence="3" id="KW-0645">Protease</keyword>
<dbReference type="AlphaFoldDB" id="A0A482XVA7"/>
<dbReference type="Pfam" id="PF00246">
    <property type="entry name" value="Peptidase_M14"/>
    <property type="match status" value="1"/>
</dbReference>
<proteinExistence type="inferred from homology"/>
<keyword evidence="6" id="KW-0482">Metalloprotease</keyword>
<evidence type="ECO:0000313" key="8">
    <source>
        <dbReference type="EMBL" id="RZH67421.1"/>
    </source>
</evidence>
<accession>A0A482XVA7</accession>
<reference evidence="8 9" key="1">
    <citation type="submission" date="2019-02" db="EMBL/GenBank/DDBJ databases">
        <title>Genome analysis provides insights into bioremediation potentialities and Haloocin production by Natrinema altunense strain 4.1R isolated from Chott Douz in Tunisian desert.</title>
        <authorList>
            <person name="Najjari A."/>
            <person name="Youssef N."/>
            <person name="Ben Dhia O."/>
            <person name="Ferjani R."/>
            <person name="El Hidri D."/>
            <person name="Ouzari H.I."/>
            <person name="Cherif A."/>
        </authorList>
    </citation>
    <scope>NUCLEOTIDE SEQUENCE [LARGE SCALE GENOMIC DNA]</scope>
    <source>
        <strain evidence="8 9">4.1R</strain>
    </source>
</reference>
<dbReference type="GO" id="GO:0008270">
    <property type="term" value="F:zinc ion binding"/>
    <property type="evidence" value="ECO:0007669"/>
    <property type="project" value="InterPro"/>
</dbReference>
<dbReference type="EMBL" id="SHMR01000005">
    <property type="protein sequence ID" value="RZH67421.1"/>
    <property type="molecule type" value="Genomic_DNA"/>
</dbReference>
<dbReference type="PANTHER" id="PTHR11705:SF143">
    <property type="entry name" value="SLL0236 PROTEIN"/>
    <property type="match status" value="1"/>
</dbReference>
<comment type="caution">
    <text evidence="8">The sequence shown here is derived from an EMBL/GenBank/DDBJ whole genome shotgun (WGS) entry which is preliminary data.</text>
</comment>
<evidence type="ECO:0000256" key="1">
    <source>
        <dbReference type="ARBA" id="ARBA00001947"/>
    </source>
</evidence>
<evidence type="ECO:0000256" key="3">
    <source>
        <dbReference type="ARBA" id="ARBA00022670"/>
    </source>
</evidence>
<dbReference type="GO" id="GO:0006508">
    <property type="term" value="P:proteolysis"/>
    <property type="evidence" value="ECO:0007669"/>
    <property type="project" value="UniProtKB-KW"/>
</dbReference>
<dbReference type="RefSeq" id="WP_130170744.1">
    <property type="nucleotide sequence ID" value="NZ_SHMR01000005.1"/>
</dbReference>
<evidence type="ECO:0000256" key="4">
    <source>
        <dbReference type="ARBA" id="ARBA00022801"/>
    </source>
</evidence>
<comment type="similarity">
    <text evidence="2">Belongs to the peptidase M14 family.</text>
</comment>
<dbReference type="GO" id="GO:0005615">
    <property type="term" value="C:extracellular space"/>
    <property type="evidence" value="ECO:0007669"/>
    <property type="project" value="TreeGrafter"/>
</dbReference>
<evidence type="ECO:0000259" key="7">
    <source>
        <dbReference type="PROSITE" id="PS52035"/>
    </source>
</evidence>
<dbReference type="SMART" id="SM00631">
    <property type="entry name" value="Zn_pept"/>
    <property type="match status" value="1"/>
</dbReference>
<evidence type="ECO:0000256" key="6">
    <source>
        <dbReference type="ARBA" id="ARBA00023049"/>
    </source>
</evidence>
<name>A0A482XVA7_9EURY</name>
<comment type="cofactor">
    <cofactor evidence="1">
        <name>Zn(2+)</name>
        <dbReference type="ChEBI" id="CHEBI:29105"/>
    </cofactor>
</comment>
<evidence type="ECO:0000313" key="9">
    <source>
        <dbReference type="Proteomes" id="UP000292704"/>
    </source>
</evidence>
<dbReference type="OrthoDB" id="301140at2157"/>
<dbReference type="Gene3D" id="3.40.630.10">
    <property type="entry name" value="Zn peptidases"/>
    <property type="match status" value="1"/>
</dbReference>
<dbReference type="SUPFAM" id="SSF53187">
    <property type="entry name" value="Zn-dependent exopeptidases"/>
    <property type="match status" value="1"/>
</dbReference>
<evidence type="ECO:0000256" key="2">
    <source>
        <dbReference type="ARBA" id="ARBA00005988"/>
    </source>
</evidence>
<evidence type="ECO:0000256" key="5">
    <source>
        <dbReference type="ARBA" id="ARBA00022833"/>
    </source>
</evidence>
<keyword evidence="4" id="KW-0378">Hydrolase</keyword>
<dbReference type="InterPro" id="IPR000834">
    <property type="entry name" value="Peptidase_M14"/>
</dbReference>
<protein>
    <submittedName>
        <fullName evidence="8">Peptidase M14</fullName>
    </submittedName>
</protein>